<proteinExistence type="predicted"/>
<feature type="chain" id="PRO_5045631702" evidence="3">
    <location>
        <begin position="21"/>
        <end position="221"/>
    </location>
</feature>
<sequence length="221" mass="24564">MHVLGAVFGGLFVLFRCVLAQSASSFDFKVDAAKETSDTTQSDNAESTTSVNRVNGTVEREAAPDSTTTAHSINILHPPNRTHSHTLTHIHTGSRTLPITHRLPPPPTQSGNPLAVPSSTPPDQPPSHHQSPVAIVFECLAGLVGLIFIVWFTRCLYQYKRTPRQDRIAALLSRHELEREMEELEREQLQRRRRRTSLLRPPPPPYQPAPAYESVVTTADV</sequence>
<keyword evidence="2" id="KW-0812">Transmembrane</keyword>
<name>A0ABP1D099_9APHY</name>
<keyword evidence="2" id="KW-0472">Membrane</keyword>
<evidence type="ECO:0000256" key="3">
    <source>
        <dbReference type="SAM" id="SignalP"/>
    </source>
</evidence>
<feature type="region of interest" description="Disordered" evidence="1">
    <location>
        <begin position="33"/>
        <end position="72"/>
    </location>
</feature>
<reference evidence="5" key="1">
    <citation type="submission" date="2024-04" db="EMBL/GenBank/DDBJ databases">
        <authorList>
            <person name="Shaw F."/>
            <person name="Minotto A."/>
        </authorList>
    </citation>
    <scope>NUCLEOTIDE SEQUENCE [LARGE SCALE GENOMIC DNA]</scope>
</reference>
<evidence type="ECO:0000256" key="2">
    <source>
        <dbReference type="SAM" id="Phobius"/>
    </source>
</evidence>
<organism evidence="4 5">
    <name type="scientific">Somion occarium</name>
    <dbReference type="NCBI Taxonomy" id="3059160"/>
    <lineage>
        <taxon>Eukaryota</taxon>
        <taxon>Fungi</taxon>
        <taxon>Dikarya</taxon>
        <taxon>Basidiomycota</taxon>
        <taxon>Agaricomycotina</taxon>
        <taxon>Agaricomycetes</taxon>
        <taxon>Polyporales</taxon>
        <taxon>Cerrenaceae</taxon>
        <taxon>Somion</taxon>
    </lineage>
</organism>
<feature type="compositionally biased region" description="Polar residues" evidence="1">
    <location>
        <begin position="38"/>
        <end position="55"/>
    </location>
</feature>
<feature type="region of interest" description="Disordered" evidence="1">
    <location>
        <begin position="188"/>
        <end position="221"/>
    </location>
</feature>
<dbReference type="EMBL" id="OZ037945">
    <property type="protein sequence ID" value="CAL1701331.1"/>
    <property type="molecule type" value="Genomic_DNA"/>
</dbReference>
<gene>
    <name evidence="4" type="ORF">GFSPODELE1_LOCUS3535</name>
</gene>
<evidence type="ECO:0000313" key="4">
    <source>
        <dbReference type="EMBL" id="CAL1701331.1"/>
    </source>
</evidence>
<keyword evidence="2" id="KW-1133">Transmembrane helix</keyword>
<evidence type="ECO:0000313" key="5">
    <source>
        <dbReference type="Proteomes" id="UP001497453"/>
    </source>
</evidence>
<evidence type="ECO:0000256" key="1">
    <source>
        <dbReference type="SAM" id="MobiDB-lite"/>
    </source>
</evidence>
<accession>A0ABP1D099</accession>
<keyword evidence="5" id="KW-1185">Reference proteome</keyword>
<feature type="signal peptide" evidence="3">
    <location>
        <begin position="1"/>
        <end position="20"/>
    </location>
</feature>
<dbReference type="Proteomes" id="UP001497453">
    <property type="component" value="Chromosome 2"/>
</dbReference>
<feature type="transmembrane region" description="Helical" evidence="2">
    <location>
        <begin position="133"/>
        <end position="157"/>
    </location>
</feature>
<keyword evidence="3" id="KW-0732">Signal</keyword>
<feature type="region of interest" description="Disordered" evidence="1">
    <location>
        <begin position="96"/>
        <end position="130"/>
    </location>
</feature>
<protein>
    <submittedName>
        <fullName evidence="4">Uncharacterized protein</fullName>
    </submittedName>
</protein>